<dbReference type="InterPro" id="IPR050705">
    <property type="entry name" value="Cytochrome_P450_3A"/>
</dbReference>
<dbReference type="AlphaFoldDB" id="A0AAQ4DEQ3"/>
<dbReference type="GO" id="GO:0005506">
    <property type="term" value="F:iron ion binding"/>
    <property type="evidence" value="ECO:0007669"/>
    <property type="project" value="InterPro"/>
</dbReference>
<feature type="region of interest" description="Disordered" evidence="9">
    <location>
        <begin position="272"/>
        <end position="298"/>
    </location>
</feature>
<evidence type="ECO:0000256" key="8">
    <source>
        <dbReference type="PIRSR" id="PIRSR602401-1"/>
    </source>
</evidence>
<comment type="cofactor">
    <cofactor evidence="8">
        <name>heme</name>
        <dbReference type="ChEBI" id="CHEBI:30413"/>
    </cofactor>
</comment>
<evidence type="ECO:0000256" key="9">
    <source>
        <dbReference type="SAM" id="MobiDB-lite"/>
    </source>
</evidence>
<evidence type="ECO:0000313" key="12">
    <source>
        <dbReference type="Proteomes" id="UP001321473"/>
    </source>
</evidence>
<organism evidence="11 12">
    <name type="scientific">Amblyomma americanum</name>
    <name type="common">Lone star tick</name>
    <dbReference type="NCBI Taxonomy" id="6943"/>
    <lineage>
        <taxon>Eukaryota</taxon>
        <taxon>Metazoa</taxon>
        <taxon>Ecdysozoa</taxon>
        <taxon>Arthropoda</taxon>
        <taxon>Chelicerata</taxon>
        <taxon>Arachnida</taxon>
        <taxon>Acari</taxon>
        <taxon>Parasitiformes</taxon>
        <taxon>Ixodida</taxon>
        <taxon>Ixodoidea</taxon>
        <taxon>Ixodidae</taxon>
        <taxon>Amblyomminae</taxon>
        <taxon>Amblyomma</taxon>
    </lineage>
</organism>
<dbReference type="PANTHER" id="PTHR24302:SF15">
    <property type="entry name" value="FATTY-ACID PEROXYGENASE"/>
    <property type="match status" value="1"/>
</dbReference>
<comment type="caution">
    <text evidence="11">The sequence shown here is derived from an EMBL/GenBank/DDBJ whole genome shotgun (WGS) entry which is preliminary data.</text>
</comment>
<comment type="function">
    <text evidence="7">Cytochromes P450 are a group of heme-thiolate monooxygenases. They oxidize a variety of structurally unrelated compounds, including steroids, fatty acids, and xenobiotics.</text>
</comment>
<evidence type="ECO:0000256" key="7">
    <source>
        <dbReference type="ARBA" id="ARBA00043906"/>
    </source>
</evidence>
<gene>
    <name evidence="11" type="ORF">V5799_027790</name>
</gene>
<dbReference type="InterPro" id="IPR002401">
    <property type="entry name" value="Cyt_P450_E_grp-I"/>
</dbReference>
<dbReference type="GO" id="GO:0016705">
    <property type="term" value="F:oxidoreductase activity, acting on paired donors, with incorporation or reduction of molecular oxygen"/>
    <property type="evidence" value="ECO:0007669"/>
    <property type="project" value="InterPro"/>
</dbReference>
<dbReference type="Gene3D" id="1.10.630.10">
    <property type="entry name" value="Cytochrome P450"/>
    <property type="match status" value="1"/>
</dbReference>
<accession>A0AAQ4DEQ3</accession>
<evidence type="ECO:0000256" key="2">
    <source>
        <dbReference type="ARBA" id="ARBA00022617"/>
    </source>
</evidence>
<keyword evidence="10" id="KW-1133">Transmembrane helix</keyword>
<dbReference type="PRINTS" id="PR00463">
    <property type="entry name" value="EP450I"/>
</dbReference>
<feature type="compositionally biased region" description="Low complexity" evidence="9">
    <location>
        <begin position="285"/>
        <end position="297"/>
    </location>
</feature>
<feature type="binding site" description="axial binding residue" evidence="8">
    <location>
        <position position="844"/>
    </location>
    <ligand>
        <name>heme</name>
        <dbReference type="ChEBI" id="CHEBI:30413"/>
    </ligand>
    <ligandPart>
        <name>Fe</name>
        <dbReference type="ChEBI" id="CHEBI:18248"/>
    </ligandPart>
</feature>
<feature type="transmembrane region" description="Helical" evidence="10">
    <location>
        <begin position="362"/>
        <end position="382"/>
    </location>
</feature>
<reference evidence="11 12" key="1">
    <citation type="journal article" date="2023" name="Arcadia Sci">
        <title>De novo assembly of a long-read Amblyomma americanum tick genome.</title>
        <authorList>
            <person name="Chou S."/>
            <person name="Poskanzer K.E."/>
            <person name="Rollins M."/>
            <person name="Thuy-Boun P.S."/>
        </authorList>
    </citation>
    <scope>NUCLEOTIDE SEQUENCE [LARGE SCALE GENOMIC DNA]</scope>
    <source>
        <strain evidence="11">F_SG_1</strain>
        <tissue evidence="11">Salivary glands</tissue>
    </source>
</reference>
<dbReference type="PRINTS" id="PR00385">
    <property type="entry name" value="P450"/>
</dbReference>
<proteinExistence type="inferred from homology"/>
<dbReference type="PANTHER" id="PTHR24302">
    <property type="entry name" value="CYTOCHROME P450 FAMILY 3"/>
    <property type="match status" value="1"/>
</dbReference>
<evidence type="ECO:0000256" key="5">
    <source>
        <dbReference type="ARBA" id="ARBA00023004"/>
    </source>
</evidence>
<evidence type="ECO:0000256" key="4">
    <source>
        <dbReference type="ARBA" id="ARBA00023002"/>
    </source>
</evidence>
<keyword evidence="6" id="KW-0503">Monooxygenase</keyword>
<evidence type="ECO:0000313" key="11">
    <source>
        <dbReference type="EMBL" id="KAK8760943.1"/>
    </source>
</evidence>
<evidence type="ECO:0000256" key="10">
    <source>
        <dbReference type="SAM" id="Phobius"/>
    </source>
</evidence>
<dbReference type="Pfam" id="PF03564">
    <property type="entry name" value="DUF1759"/>
    <property type="match status" value="1"/>
</dbReference>
<keyword evidence="10" id="KW-0472">Membrane</keyword>
<protein>
    <recommendedName>
        <fullName evidence="13">Cytochrome</fullName>
    </recommendedName>
</protein>
<dbReference type="Proteomes" id="UP001321473">
    <property type="component" value="Unassembled WGS sequence"/>
</dbReference>
<keyword evidence="2 8" id="KW-0349">Heme</keyword>
<dbReference type="InterPro" id="IPR017972">
    <property type="entry name" value="Cyt_P450_CS"/>
</dbReference>
<dbReference type="InterPro" id="IPR001128">
    <property type="entry name" value="Cyt_P450"/>
</dbReference>
<dbReference type="GO" id="GO:0020037">
    <property type="term" value="F:heme binding"/>
    <property type="evidence" value="ECO:0007669"/>
    <property type="project" value="InterPro"/>
</dbReference>
<keyword evidence="3 8" id="KW-0479">Metal-binding</keyword>
<dbReference type="Pfam" id="PF00067">
    <property type="entry name" value="p450"/>
    <property type="match status" value="1"/>
</dbReference>
<dbReference type="GO" id="GO:0008395">
    <property type="term" value="F:steroid hydroxylase activity"/>
    <property type="evidence" value="ECO:0007669"/>
    <property type="project" value="TreeGrafter"/>
</dbReference>
<evidence type="ECO:0000256" key="1">
    <source>
        <dbReference type="ARBA" id="ARBA00010617"/>
    </source>
</evidence>
<dbReference type="PROSITE" id="PS00086">
    <property type="entry name" value="CYTOCHROME_P450"/>
    <property type="match status" value="1"/>
</dbReference>
<keyword evidence="5 8" id="KW-0408">Iron</keyword>
<sequence length="903" mass="102700">MDVLKKKRNAVRSQATRLTKETDDILAAEEAPTNEKVSVLLERLRLVKQQLNDVDAAIEPNVKDDEVEAEFEQVIEYGDKIATCICRLNPKKEKTEQASKDKEIRFQATVGSASPAQRIKLPKLEVTKFDGKRKNWQPFWEQFEVAVHKNTELSNIDRLNYLKTLLTGEAVTAIAGLQASGDCYSNAVDILRQRFGNPEALVQDHMQGLIDVKPVFSARSVRALRGLYDEIQARMRGLKALGIEDDGYQAMLYPVLLRALPKELILDYNRSHAENQEEATPPVVDDSGSKTSSSDSSQLTPLHSLLRFFRFELESRERTLEDRPDDAHVIYKHSQPSSAYDLRIHKVMQCMTCALQQMGHEAWNVVGAVLLLAAALVVAWVLERRRKYGLFKRYGIPGPEPSSLVFGHWLELRKDNIGVIEKWIRTYGKLVGFYCGDAPCVILTDLDAIKQCFVREAHRFRDRVPLVMNVEPLRSSLLGLKGDEWKAVRTILNSTFSSAKMKMISRIIEDCTDTTVHILDKKVGVIPGPVDISAMAQGLTMDCITKAVLAWEKAARCRSRPAQIICIVWCACVMIMLFTTQCEFQQNPEDPFLKSLRNTLIARDVPIVSLAVAFPFVRKIAGWLLPYVSYGRFFVLVVDRVRRVIRLRKAREGREKREQGHTVDMLHLMLDAQRKSREMIHGNHGFFMTDDHVVSNCFISLGGGFETTSLALALLIDELARNPREQDQLLEELSSAFPGVENSCEISYDKLQRLKRLDMVVSEGLRKYPPLVFFIARMCYQDVEVAGKVLPAGTRLIVPTWNIHRDPEMWLDPEVFDPERFCDDRKTERHSAAYIPFGLGPRECIGKKFALLELKMALAKLLLRYKFSLNKEKEPTVKFDVPLISINPVKNIVLQVKRRSNCT</sequence>
<evidence type="ECO:0000256" key="3">
    <source>
        <dbReference type="ARBA" id="ARBA00022723"/>
    </source>
</evidence>
<dbReference type="EMBL" id="JARKHS020031701">
    <property type="protein sequence ID" value="KAK8760943.1"/>
    <property type="molecule type" value="Genomic_DNA"/>
</dbReference>
<keyword evidence="10" id="KW-0812">Transmembrane</keyword>
<comment type="similarity">
    <text evidence="1">Belongs to the cytochrome P450 family.</text>
</comment>
<evidence type="ECO:0000256" key="6">
    <source>
        <dbReference type="ARBA" id="ARBA00023033"/>
    </source>
</evidence>
<evidence type="ECO:0008006" key="13">
    <source>
        <dbReference type="Google" id="ProtNLM"/>
    </source>
</evidence>
<dbReference type="InterPro" id="IPR005312">
    <property type="entry name" value="DUF1759"/>
</dbReference>
<dbReference type="InterPro" id="IPR036396">
    <property type="entry name" value="Cyt_P450_sf"/>
</dbReference>
<dbReference type="SUPFAM" id="SSF48264">
    <property type="entry name" value="Cytochrome P450"/>
    <property type="match status" value="1"/>
</dbReference>
<keyword evidence="12" id="KW-1185">Reference proteome</keyword>
<keyword evidence="4" id="KW-0560">Oxidoreductase</keyword>
<name>A0AAQ4DEQ3_AMBAM</name>